<sequence>MLGAVVGDIIGSVYEFNTIKSKDFPLFSSHSRFTDDTVLTMATIDSLIHGMPFAEAYRAWFKRYPQAGYGRSFKEWAESGRNEPYYSWGNGSAMRVSPIGFYYKTLDEVLERAKKSAEVTHNHPEGIKGAQATAAAVFLAKRRKTKSELKETIEREFSYNLNEPLEKIRNGYTFDVSCQGSVPQAIRAFLESENFEDAIRNAISIGGDSDTIACITGALAEAYYGHVPYEIKKEAITYLDDPINALLSNFYRAL</sequence>
<reference evidence="2 3" key="2">
    <citation type="journal article" date="2015" name="J. Bacteriol.">
        <title>Genomic, proteomic, and biochemical analysis of the organohalide respiratory pathway in Desulfitobacterium dehalogenans.</title>
        <authorList>
            <person name="Kruse T."/>
            <person name="van de Pas B.A."/>
            <person name="Atteia A."/>
            <person name="Krab K."/>
            <person name="Hagen W.R."/>
            <person name="Goodwin L."/>
            <person name="Chain P."/>
            <person name="Boeren S."/>
            <person name="Maphosa F."/>
            <person name="Schraa G."/>
            <person name="de Vos W.M."/>
            <person name="van der Oost J."/>
            <person name="Smidt H."/>
            <person name="Stams A.J."/>
        </authorList>
    </citation>
    <scope>NUCLEOTIDE SEQUENCE [LARGE SCALE GENOMIC DNA]</scope>
    <source>
        <strain evidence="3">ATCC 51507 / DSM 9161 / JW/IU-DC1</strain>
    </source>
</reference>
<dbReference type="InterPro" id="IPR050792">
    <property type="entry name" value="ADP-ribosylglycohydrolase"/>
</dbReference>
<comment type="cofactor">
    <cofactor evidence="1">
        <name>Mg(2+)</name>
        <dbReference type="ChEBI" id="CHEBI:18420"/>
    </cofactor>
    <text evidence="1">Binds 2 magnesium ions per subunit.</text>
</comment>
<feature type="binding site" evidence="1">
    <location>
        <position position="211"/>
    </location>
    <ligand>
        <name>Mg(2+)</name>
        <dbReference type="ChEBI" id="CHEBI:18420"/>
        <label>1</label>
    </ligand>
</feature>
<organism evidence="2 3">
    <name type="scientific">Desulfitobacterium dehalogenans (strain ATCC 51507 / DSM 9161 / JW/IU-DC1)</name>
    <dbReference type="NCBI Taxonomy" id="756499"/>
    <lineage>
        <taxon>Bacteria</taxon>
        <taxon>Bacillati</taxon>
        <taxon>Bacillota</taxon>
        <taxon>Clostridia</taxon>
        <taxon>Eubacteriales</taxon>
        <taxon>Desulfitobacteriaceae</taxon>
        <taxon>Desulfitobacterium</taxon>
    </lineage>
</organism>
<dbReference type="GO" id="GO:0016787">
    <property type="term" value="F:hydrolase activity"/>
    <property type="evidence" value="ECO:0007669"/>
    <property type="project" value="UniProtKB-KW"/>
</dbReference>
<reference evidence="3" key="1">
    <citation type="submission" date="2012-06" db="EMBL/GenBank/DDBJ databases">
        <title>Complete sequence of Desulfitobacterium dehalogenans ATCC 51507.</title>
        <authorList>
            <person name="Lucas S."/>
            <person name="Han J."/>
            <person name="Lapidus A."/>
            <person name="Cheng J.-F."/>
            <person name="Goodwin L."/>
            <person name="Pitluck S."/>
            <person name="Peters L."/>
            <person name="Ovchinnikova G."/>
            <person name="Teshima H."/>
            <person name="Detter J.C."/>
            <person name="Han C."/>
            <person name="Tapia R."/>
            <person name="Land M."/>
            <person name="Hauser L."/>
            <person name="Kyrpides N."/>
            <person name="Ivanova N."/>
            <person name="Pagani I."/>
            <person name="Kruse T."/>
            <person name="de Vos W.M."/>
            <person name="Smidt H."/>
            <person name="Woyke T."/>
        </authorList>
    </citation>
    <scope>NUCLEOTIDE SEQUENCE [LARGE SCALE GENOMIC DNA]</scope>
    <source>
        <strain evidence="3">ATCC 51507 / DSM 9161 / JW/IU-DC1</strain>
    </source>
</reference>
<keyword evidence="1" id="KW-0460">Magnesium</keyword>
<feature type="binding site" evidence="1">
    <location>
        <position position="35"/>
    </location>
    <ligand>
        <name>Mg(2+)</name>
        <dbReference type="ChEBI" id="CHEBI:18420"/>
        <label>1</label>
    </ligand>
</feature>
<proteinExistence type="predicted"/>
<evidence type="ECO:0000256" key="1">
    <source>
        <dbReference type="PIRSR" id="PIRSR605502-1"/>
    </source>
</evidence>
<keyword evidence="1" id="KW-0479">Metal-binding</keyword>
<keyword evidence="3" id="KW-1185">Reference proteome</keyword>
<name>I4A8A9_DESDJ</name>
<dbReference type="EMBL" id="CP003348">
    <property type="protein sequence ID" value="AFM00194.1"/>
    <property type="molecule type" value="Genomic_DNA"/>
</dbReference>
<dbReference type="HOGENOM" id="CLU_024566_1_0_9"/>
<dbReference type="STRING" id="756499.Desde_1798"/>
<dbReference type="PANTHER" id="PTHR16222:SF12">
    <property type="entry name" value="ADP-RIBOSYLGLYCOHYDROLASE-RELATED"/>
    <property type="match status" value="1"/>
</dbReference>
<dbReference type="KEGG" id="ddh:Desde_1798"/>
<dbReference type="InterPro" id="IPR036705">
    <property type="entry name" value="Ribosyl_crysJ1_sf"/>
</dbReference>
<dbReference type="Proteomes" id="UP000006053">
    <property type="component" value="Chromosome"/>
</dbReference>
<protein>
    <submittedName>
        <fullName evidence="2">ADP-ribosylglycohydrolase</fullName>
    </submittedName>
</protein>
<feature type="binding site" evidence="1">
    <location>
        <position position="36"/>
    </location>
    <ligand>
        <name>Mg(2+)</name>
        <dbReference type="ChEBI" id="CHEBI:18420"/>
        <label>1</label>
    </ligand>
</feature>
<dbReference type="GO" id="GO:0046872">
    <property type="term" value="F:metal ion binding"/>
    <property type="evidence" value="ECO:0007669"/>
    <property type="project" value="UniProtKB-KW"/>
</dbReference>
<dbReference type="Gene3D" id="1.10.4080.10">
    <property type="entry name" value="ADP-ribosylation/Crystallin J1"/>
    <property type="match status" value="1"/>
</dbReference>
<evidence type="ECO:0000313" key="3">
    <source>
        <dbReference type="Proteomes" id="UP000006053"/>
    </source>
</evidence>
<keyword evidence="2" id="KW-0378">Hydrolase</keyword>
<evidence type="ECO:0000313" key="2">
    <source>
        <dbReference type="EMBL" id="AFM00194.1"/>
    </source>
</evidence>
<dbReference type="eggNOG" id="COG1397">
    <property type="taxonomic scope" value="Bacteria"/>
</dbReference>
<dbReference type="OrthoDB" id="9798107at2"/>
<dbReference type="PANTHER" id="PTHR16222">
    <property type="entry name" value="ADP-RIBOSYLGLYCOHYDROLASE"/>
    <property type="match status" value="1"/>
</dbReference>
<feature type="binding site" evidence="1">
    <location>
        <position position="210"/>
    </location>
    <ligand>
        <name>Mg(2+)</name>
        <dbReference type="ChEBI" id="CHEBI:18420"/>
        <label>1</label>
    </ligand>
</feature>
<dbReference type="AlphaFoldDB" id="I4A8A9"/>
<dbReference type="InterPro" id="IPR005502">
    <property type="entry name" value="Ribosyl_crysJ1"/>
</dbReference>
<feature type="binding site" evidence="1">
    <location>
        <position position="34"/>
    </location>
    <ligand>
        <name>Mg(2+)</name>
        <dbReference type="ChEBI" id="CHEBI:18420"/>
        <label>1</label>
    </ligand>
</feature>
<dbReference type="SUPFAM" id="SSF101478">
    <property type="entry name" value="ADP-ribosylglycohydrolase"/>
    <property type="match status" value="1"/>
</dbReference>
<dbReference type="Pfam" id="PF03747">
    <property type="entry name" value="ADP_ribosyl_GH"/>
    <property type="match status" value="1"/>
</dbReference>
<gene>
    <name evidence="2" type="ordered locus">Desde_1798</name>
</gene>
<dbReference type="RefSeq" id="WP_014793682.1">
    <property type="nucleotide sequence ID" value="NC_018017.1"/>
</dbReference>
<feature type="binding site" evidence="1">
    <location>
        <position position="208"/>
    </location>
    <ligand>
        <name>Mg(2+)</name>
        <dbReference type="ChEBI" id="CHEBI:18420"/>
        <label>1</label>
    </ligand>
</feature>
<accession>I4A8A9</accession>